<dbReference type="EC" id="2.7.7.7" evidence="11"/>
<gene>
    <name evidence="11" type="primary">dnaX</name>
    <name evidence="14" type="ORF">L21SP2_3499</name>
</gene>
<dbReference type="InterPro" id="IPR045085">
    <property type="entry name" value="HLD_clamp_pol_III_gamma_tau"/>
</dbReference>
<feature type="domain" description="AAA+ ATPase" evidence="13">
    <location>
        <begin position="37"/>
        <end position="181"/>
    </location>
</feature>
<feature type="region of interest" description="Disordered" evidence="12">
    <location>
        <begin position="385"/>
        <end position="456"/>
    </location>
</feature>
<dbReference type="eggNOG" id="COG2812">
    <property type="taxonomic scope" value="Bacteria"/>
</dbReference>
<dbReference type="RefSeq" id="WP_024269721.1">
    <property type="nucleotide sequence ID" value="NC_023035.1"/>
</dbReference>
<keyword evidence="8 11" id="KW-0067">ATP-binding</keyword>
<keyword evidence="4 11" id="KW-0235">DNA replication</keyword>
<evidence type="ECO:0000256" key="6">
    <source>
        <dbReference type="ARBA" id="ARBA00022741"/>
    </source>
</evidence>
<sequence>MAYEVTASRKRPRNFDTLVGQEFVTATLLNALKTRRIAHAYLFSGPRGVGKTSTARILARALNCPDESKLGTAEGFDYPGAEEISRGVAMDVIEIDGASNTSVNDVRAIKDEVLFPPQSSRYKIYIIDEVHMLSNSAFNALLKTIEEPPHYIIFIFATTEIHKVPATIRSRCQQFNFRLIPIEEIIQLLGEAADEIGIKSDEDALFWIARESTGSMRDAYTLFDQVASFSEGHITLEKIKEKLGLLGIDELNGFTELIIGQKEKETLEYLDGMFSAGISVEQLIIDLSDYFRGLLFAAQGVNRDGLLGHPLKSYSEKVVHALKSTQLEKILEMLLQAYRDIRYTVNARLELEILISKITRISNYLEPEELVERLHNLKHEIARMPENPSQVVSQSVSRLPDDPTRSAENSLKSQEISSASVSGTSDTEDAVSESPAHSPEAVPQQPETGDSQGSPILSDQQWQQLIQRIQEESQTLAATLSSAVARKQEGEKLTIQFSTAMHAGTARQDVKFIADSIRELFGIHVVIDITHSDIQEEEDQEDPDVAMVKKVFRGELLN</sequence>
<evidence type="ECO:0000313" key="14">
    <source>
        <dbReference type="EMBL" id="AHC16835.1"/>
    </source>
</evidence>
<dbReference type="GO" id="GO:0005524">
    <property type="term" value="F:ATP binding"/>
    <property type="evidence" value="ECO:0007669"/>
    <property type="project" value="UniProtKB-KW"/>
</dbReference>
<dbReference type="NCBIfam" id="TIGR02397">
    <property type="entry name" value="dnaX_nterm"/>
    <property type="match status" value="1"/>
</dbReference>
<evidence type="ECO:0000259" key="13">
    <source>
        <dbReference type="SMART" id="SM00382"/>
    </source>
</evidence>
<dbReference type="AlphaFoldDB" id="V5WMF8"/>
<evidence type="ECO:0000256" key="7">
    <source>
        <dbReference type="ARBA" id="ARBA00022833"/>
    </source>
</evidence>
<keyword evidence="2 11" id="KW-0808">Transferase</keyword>
<dbReference type="PANTHER" id="PTHR11669">
    <property type="entry name" value="REPLICATION FACTOR C / DNA POLYMERASE III GAMMA-TAU SUBUNIT"/>
    <property type="match status" value="1"/>
</dbReference>
<evidence type="ECO:0000256" key="1">
    <source>
        <dbReference type="ARBA" id="ARBA00006360"/>
    </source>
</evidence>
<dbReference type="GO" id="GO:0003677">
    <property type="term" value="F:DNA binding"/>
    <property type="evidence" value="ECO:0007669"/>
    <property type="project" value="InterPro"/>
</dbReference>
<evidence type="ECO:0000313" key="15">
    <source>
        <dbReference type="Proteomes" id="UP000018680"/>
    </source>
</evidence>
<comment type="function">
    <text evidence="11">DNA polymerase III is a complex, multichain enzyme responsible for most of the replicative synthesis in bacteria. This DNA polymerase also exhibits 3' to 5' exonuclease activity.</text>
</comment>
<name>V5WMF8_9SPIO</name>
<dbReference type="SUPFAM" id="SSF48019">
    <property type="entry name" value="post-AAA+ oligomerization domain-like"/>
    <property type="match status" value="1"/>
</dbReference>
<dbReference type="InterPro" id="IPR027417">
    <property type="entry name" value="P-loop_NTPase"/>
</dbReference>
<evidence type="ECO:0000256" key="9">
    <source>
        <dbReference type="ARBA" id="ARBA00022932"/>
    </source>
</evidence>
<keyword evidence="6 11" id="KW-0547">Nucleotide-binding</keyword>
<dbReference type="Pfam" id="PF12169">
    <property type="entry name" value="DNA_pol3_gamma3"/>
    <property type="match status" value="1"/>
</dbReference>
<feature type="compositionally biased region" description="Polar residues" evidence="12">
    <location>
        <begin position="387"/>
        <end position="397"/>
    </location>
</feature>
<dbReference type="Pfam" id="PF13177">
    <property type="entry name" value="DNA_pol3_delta2"/>
    <property type="match status" value="1"/>
</dbReference>
<dbReference type="InterPro" id="IPR050238">
    <property type="entry name" value="DNA_Rep/Repair_Clamp_Loader"/>
</dbReference>
<dbReference type="Gene3D" id="1.10.8.60">
    <property type="match status" value="1"/>
</dbReference>
<dbReference type="InterPro" id="IPR008921">
    <property type="entry name" value="DNA_pol3_clamp-load_cplx_C"/>
</dbReference>
<dbReference type="SUPFAM" id="SSF52540">
    <property type="entry name" value="P-loop containing nucleoside triphosphate hydrolases"/>
    <property type="match status" value="1"/>
</dbReference>
<dbReference type="Gene3D" id="1.20.272.10">
    <property type="match status" value="1"/>
</dbReference>
<dbReference type="PATRIC" id="fig|1307761.3.peg.3488"/>
<evidence type="ECO:0000256" key="3">
    <source>
        <dbReference type="ARBA" id="ARBA00022695"/>
    </source>
</evidence>
<dbReference type="EMBL" id="CP006939">
    <property type="protein sequence ID" value="AHC16835.1"/>
    <property type="molecule type" value="Genomic_DNA"/>
</dbReference>
<dbReference type="PANTHER" id="PTHR11669:SF0">
    <property type="entry name" value="PROTEIN STICHEL-LIKE 2"/>
    <property type="match status" value="1"/>
</dbReference>
<comment type="subunit">
    <text evidence="11">DNA polymerase III contains a core (composed of alpha, epsilon and theta chains) that associates with a tau subunit. This core dimerizes to form the POLIII' complex. PolIII' associates with the gamma complex (composed of gamma, delta, delta', psi and chi chains) and with the beta chain to form the complete DNA polymerase III complex.</text>
</comment>
<comment type="similarity">
    <text evidence="1 11">Belongs to the DnaX/STICHEL family.</text>
</comment>
<keyword evidence="3 11" id="KW-0548">Nucleotidyltransferase</keyword>
<keyword evidence="15" id="KW-1185">Reference proteome</keyword>
<evidence type="ECO:0000256" key="4">
    <source>
        <dbReference type="ARBA" id="ARBA00022705"/>
    </source>
</evidence>
<dbReference type="GO" id="GO:0006261">
    <property type="term" value="P:DNA-templated DNA replication"/>
    <property type="evidence" value="ECO:0007669"/>
    <property type="project" value="TreeGrafter"/>
</dbReference>
<dbReference type="CDD" id="cd18137">
    <property type="entry name" value="HLD_clamp_pol_III_gamma_tau"/>
    <property type="match status" value="1"/>
</dbReference>
<dbReference type="Gene3D" id="3.40.50.300">
    <property type="entry name" value="P-loop containing nucleotide triphosphate hydrolases"/>
    <property type="match status" value="1"/>
</dbReference>
<organism evidence="14 15">
    <name type="scientific">Salinispira pacifica</name>
    <dbReference type="NCBI Taxonomy" id="1307761"/>
    <lineage>
        <taxon>Bacteria</taxon>
        <taxon>Pseudomonadati</taxon>
        <taxon>Spirochaetota</taxon>
        <taxon>Spirochaetia</taxon>
        <taxon>Spirochaetales</taxon>
        <taxon>Spirochaetaceae</taxon>
        <taxon>Salinispira</taxon>
    </lineage>
</organism>
<dbReference type="InterPro" id="IPR022754">
    <property type="entry name" value="DNA_pol_III_gamma-3"/>
</dbReference>
<dbReference type="Proteomes" id="UP000018680">
    <property type="component" value="Chromosome"/>
</dbReference>
<dbReference type="OrthoDB" id="9810148at2"/>
<protein>
    <recommendedName>
        <fullName evidence="11">DNA polymerase III subunit gamma/tau</fullName>
        <ecNumber evidence="11">2.7.7.7</ecNumber>
    </recommendedName>
</protein>
<keyword evidence="9 11" id="KW-0239">DNA-directed DNA polymerase</keyword>
<dbReference type="HOGENOM" id="CLU_006229_0_4_12"/>
<feature type="compositionally biased region" description="Polar residues" evidence="12">
    <location>
        <begin position="445"/>
        <end position="456"/>
    </location>
</feature>
<dbReference type="GO" id="GO:0009360">
    <property type="term" value="C:DNA polymerase III complex"/>
    <property type="evidence" value="ECO:0007669"/>
    <property type="project" value="InterPro"/>
</dbReference>
<dbReference type="NCBIfam" id="NF004046">
    <property type="entry name" value="PRK05563.1"/>
    <property type="match status" value="1"/>
</dbReference>
<evidence type="ECO:0000256" key="2">
    <source>
        <dbReference type="ARBA" id="ARBA00022679"/>
    </source>
</evidence>
<dbReference type="CDD" id="cd00009">
    <property type="entry name" value="AAA"/>
    <property type="match status" value="1"/>
</dbReference>
<evidence type="ECO:0000256" key="10">
    <source>
        <dbReference type="ARBA" id="ARBA00049244"/>
    </source>
</evidence>
<evidence type="ECO:0000256" key="12">
    <source>
        <dbReference type="SAM" id="MobiDB-lite"/>
    </source>
</evidence>
<comment type="catalytic activity">
    <reaction evidence="10 11">
        <text>DNA(n) + a 2'-deoxyribonucleoside 5'-triphosphate = DNA(n+1) + diphosphate</text>
        <dbReference type="Rhea" id="RHEA:22508"/>
        <dbReference type="Rhea" id="RHEA-COMP:17339"/>
        <dbReference type="Rhea" id="RHEA-COMP:17340"/>
        <dbReference type="ChEBI" id="CHEBI:33019"/>
        <dbReference type="ChEBI" id="CHEBI:61560"/>
        <dbReference type="ChEBI" id="CHEBI:173112"/>
        <dbReference type="EC" id="2.7.7.7"/>
    </reaction>
</comment>
<dbReference type="InterPro" id="IPR012763">
    <property type="entry name" value="DNA_pol_III_sug/sutau_N"/>
</dbReference>
<dbReference type="SMART" id="SM00382">
    <property type="entry name" value="AAA"/>
    <property type="match status" value="1"/>
</dbReference>
<accession>V5WMF8</accession>
<dbReference type="GO" id="GO:0046872">
    <property type="term" value="F:metal ion binding"/>
    <property type="evidence" value="ECO:0007669"/>
    <property type="project" value="UniProtKB-KW"/>
</dbReference>
<evidence type="ECO:0000256" key="11">
    <source>
        <dbReference type="RuleBase" id="RU364063"/>
    </source>
</evidence>
<evidence type="ECO:0000256" key="5">
    <source>
        <dbReference type="ARBA" id="ARBA00022723"/>
    </source>
</evidence>
<evidence type="ECO:0000256" key="8">
    <source>
        <dbReference type="ARBA" id="ARBA00022840"/>
    </source>
</evidence>
<dbReference type="KEGG" id="slr:L21SP2_3499"/>
<keyword evidence="7" id="KW-0862">Zinc</keyword>
<dbReference type="GO" id="GO:0003887">
    <property type="term" value="F:DNA-directed DNA polymerase activity"/>
    <property type="evidence" value="ECO:0007669"/>
    <property type="project" value="UniProtKB-KW"/>
</dbReference>
<reference evidence="14 15" key="1">
    <citation type="journal article" date="2015" name="Stand. Genomic Sci.">
        <title>Complete genome sequence and description of Salinispira pacifica gen. nov., sp. nov., a novel spirochaete isolated form a hypersaline microbial mat.</title>
        <authorList>
            <person name="Ben Hania W."/>
            <person name="Joseph M."/>
            <person name="Schumann P."/>
            <person name="Bunk B."/>
            <person name="Fiebig A."/>
            <person name="Sproer C."/>
            <person name="Klenk H.P."/>
            <person name="Fardeau M.L."/>
            <person name="Spring S."/>
        </authorList>
    </citation>
    <scope>NUCLEOTIDE SEQUENCE [LARGE SCALE GENOMIC DNA]</scope>
    <source>
        <strain evidence="14 15">L21-RPul-D2</strain>
    </source>
</reference>
<dbReference type="InterPro" id="IPR003593">
    <property type="entry name" value="AAA+_ATPase"/>
</dbReference>
<keyword evidence="5" id="KW-0479">Metal-binding</keyword>
<feature type="compositionally biased region" description="Polar residues" evidence="12">
    <location>
        <begin position="406"/>
        <end position="425"/>
    </location>
</feature>
<dbReference type="Pfam" id="PF22608">
    <property type="entry name" value="DNAX_ATPase_lid"/>
    <property type="match status" value="1"/>
</dbReference>
<dbReference type="STRING" id="1307761.L21SP2_3499"/>
<proteinExistence type="inferred from homology"/>